<dbReference type="PANTHER" id="PTHR31649:SF10">
    <property type="entry name" value="IP19903P-RELATED"/>
    <property type="match status" value="1"/>
</dbReference>
<reference evidence="6" key="1">
    <citation type="journal article" date="2014" name="BMC Genomics">
        <title>Characterizing the developmental transcriptome of the oriental fruit fly, Bactrocera dorsalis (Diptera: Tephritidae) through comparative genomic analysis with Drosophila melanogaster utilizing modENCODE datasets.</title>
        <authorList>
            <person name="Geib S.M."/>
            <person name="Calla B."/>
            <person name="Hall B."/>
            <person name="Hou S."/>
            <person name="Manoukis N.C."/>
        </authorList>
    </citation>
    <scope>NUCLEOTIDE SEQUENCE</scope>
    <source>
        <strain evidence="6">Punador</strain>
    </source>
</reference>
<feature type="non-terminal residue" evidence="6">
    <location>
        <position position="1"/>
    </location>
</feature>
<feature type="region of interest" description="Disordered" evidence="4">
    <location>
        <begin position="141"/>
        <end position="160"/>
    </location>
</feature>
<dbReference type="Pfam" id="PF13639">
    <property type="entry name" value="zf-RING_2"/>
    <property type="match status" value="1"/>
</dbReference>
<proteinExistence type="predicted"/>
<evidence type="ECO:0000259" key="5">
    <source>
        <dbReference type="PROSITE" id="PS50089"/>
    </source>
</evidence>
<dbReference type="OrthoDB" id="1925699at2759"/>
<dbReference type="InterPro" id="IPR013083">
    <property type="entry name" value="Znf_RING/FYVE/PHD"/>
</dbReference>
<protein>
    <submittedName>
        <fullName evidence="6">E3 ubiquitin-protein ligase RNF4</fullName>
    </submittedName>
</protein>
<dbReference type="AlphaFoldDB" id="A0A034WQZ6"/>
<dbReference type="SUPFAM" id="SSF57850">
    <property type="entry name" value="RING/U-box"/>
    <property type="match status" value="1"/>
</dbReference>
<dbReference type="SMART" id="SM00184">
    <property type="entry name" value="RING"/>
    <property type="match status" value="1"/>
</dbReference>
<dbReference type="InterPro" id="IPR006616">
    <property type="entry name" value="DM9_repeat"/>
</dbReference>
<feature type="domain" description="RING-type" evidence="5">
    <location>
        <begin position="48"/>
        <end position="89"/>
    </location>
</feature>
<dbReference type="GO" id="GO:0008270">
    <property type="term" value="F:zinc ion binding"/>
    <property type="evidence" value="ECO:0007669"/>
    <property type="project" value="UniProtKB-KW"/>
</dbReference>
<evidence type="ECO:0000313" key="6">
    <source>
        <dbReference type="EMBL" id="JAC58016.1"/>
    </source>
</evidence>
<gene>
    <name evidence="6" type="primary">RNF4</name>
</gene>
<sequence>LVNSSVPLSHSKHKFFLEILYYSMEPKDKESVKEDLVTTKPTLLNVMCSICFDFYENNDQIFSTTCGHIFHKKCLYIALKNSKTCPECRRPSGSNRVHPIFLNFGERTEMDLKWNESNASDAYANIPIWTPIYGLEWNGSQRVPQPPPEPDEAIQAGTDSEGNPTYVARVYFQDDLLPAGYVPSKGVAYASHGCHGYTLSENIELLNNFKHQWVADSNGHVPEGAVVGGYSETEEDLYIARAQYNDKILLGKVHPSHRVMYMPYNGIEVHTTEYEVLVQEKVTVQSVGETNNEA</sequence>
<keyword evidence="1 3" id="KW-0479">Metal-binding</keyword>
<dbReference type="EMBL" id="GAKP01000936">
    <property type="protein sequence ID" value="JAC58016.1"/>
    <property type="molecule type" value="Transcribed_RNA"/>
</dbReference>
<dbReference type="PROSITE" id="PS50089">
    <property type="entry name" value="ZF_RING_2"/>
    <property type="match status" value="1"/>
</dbReference>
<name>A0A034WQZ6_BACDO</name>
<keyword evidence="2" id="KW-0862">Zinc</keyword>
<organism evidence="6">
    <name type="scientific">Bactrocera dorsalis</name>
    <name type="common">Oriental fruit fly</name>
    <name type="synonym">Dacus dorsalis</name>
    <dbReference type="NCBI Taxonomy" id="27457"/>
    <lineage>
        <taxon>Eukaryota</taxon>
        <taxon>Metazoa</taxon>
        <taxon>Ecdysozoa</taxon>
        <taxon>Arthropoda</taxon>
        <taxon>Hexapoda</taxon>
        <taxon>Insecta</taxon>
        <taxon>Pterygota</taxon>
        <taxon>Neoptera</taxon>
        <taxon>Endopterygota</taxon>
        <taxon>Diptera</taxon>
        <taxon>Brachycera</taxon>
        <taxon>Muscomorpha</taxon>
        <taxon>Tephritoidea</taxon>
        <taxon>Tephritidae</taxon>
        <taxon>Bactrocera</taxon>
        <taxon>Bactrocera</taxon>
    </lineage>
</organism>
<dbReference type="InterPro" id="IPR001841">
    <property type="entry name" value="Znf_RING"/>
</dbReference>
<dbReference type="Gene3D" id="3.30.40.10">
    <property type="entry name" value="Zinc/RING finger domain, C3HC4 (zinc finger)"/>
    <property type="match status" value="1"/>
</dbReference>
<evidence type="ECO:0000256" key="1">
    <source>
        <dbReference type="ARBA" id="ARBA00022771"/>
    </source>
</evidence>
<keyword evidence="1 3" id="KW-0863">Zinc-finger</keyword>
<evidence type="ECO:0000256" key="2">
    <source>
        <dbReference type="ARBA" id="ARBA00022833"/>
    </source>
</evidence>
<dbReference type="PANTHER" id="PTHR31649">
    <property type="entry name" value="AGAP009604-PA"/>
    <property type="match status" value="1"/>
</dbReference>
<accession>A0A034WQZ6</accession>
<evidence type="ECO:0000256" key="3">
    <source>
        <dbReference type="PROSITE-ProRule" id="PRU00175"/>
    </source>
</evidence>
<dbReference type="SMART" id="SM00696">
    <property type="entry name" value="DM9"/>
    <property type="match status" value="2"/>
</dbReference>
<evidence type="ECO:0000256" key="4">
    <source>
        <dbReference type="SAM" id="MobiDB-lite"/>
    </source>
</evidence>
<dbReference type="Pfam" id="PF11901">
    <property type="entry name" value="DM9"/>
    <property type="match status" value="1"/>
</dbReference>